<dbReference type="InterPro" id="IPR011676">
    <property type="entry name" value="DUF1618"/>
</dbReference>
<dbReference type="PANTHER" id="PTHR33074">
    <property type="entry name" value="EXPRESSED PROTEIN-RELATED"/>
    <property type="match status" value="1"/>
</dbReference>
<dbReference type="EnsemblPlants" id="EMT33470">
    <property type="protein sequence ID" value="EMT33470"/>
    <property type="gene ID" value="F775_17490"/>
</dbReference>
<accession>N1R5M8</accession>
<protein>
    <submittedName>
        <fullName evidence="1">Uncharacterized protein</fullName>
    </submittedName>
</protein>
<dbReference type="PANTHER" id="PTHR33074:SF90">
    <property type="entry name" value="DUF1618 DOMAIN-CONTAINING PROTEIN"/>
    <property type="match status" value="1"/>
</dbReference>
<name>N1R5M8_AEGTA</name>
<evidence type="ECO:0000313" key="1">
    <source>
        <dbReference type="EnsemblPlants" id="EMT33470"/>
    </source>
</evidence>
<proteinExistence type="predicted"/>
<dbReference type="Pfam" id="PF07762">
    <property type="entry name" value="DUF1618"/>
    <property type="match status" value="1"/>
</dbReference>
<organism evidence="1">
    <name type="scientific">Aegilops tauschii</name>
    <name type="common">Tausch's goatgrass</name>
    <name type="synonym">Aegilops squarrosa</name>
    <dbReference type="NCBI Taxonomy" id="37682"/>
    <lineage>
        <taxon>Eukaryota</taxon>
        <taxon>Viridiplantae</taxon>
        <taxon>Streptophyta</taxon>
        <taxon>Embryophyta</taxon>
        <taxon>Tracheophyta</taxon>
        <taxon>Spermatophyta</taxon>
        <taxon>Magnoliopsida</taxon>
        <taxon>Liliopsida</taxon>
        <taxon>Poales</taxon>
        <taxon>Poaceae</taxon>
        <taxon>BOP clade</taxon>
        <taxon>Pooideae</taxon>
        <taxon>Triticodae</taxon>
        <taxon>Triticeae</taxon>
        <taxon>Triticinae</taxon>
        <taxon>Aegilops</taxon>
    </lineage>
</organism>
<dbReference type="AlphaFoldDB" id="N1R5M8"/>
<dbReference type="ExpressionAtlas" id="N1R5M8">
    <property type="expression patterns" value="baseline"/>
</dbReference>
<sequence length="581" mass="65109">MALARASRSSSCCRSAMLGFMDGVGEAAAATPSGVSLLLLCPRCCGVISDVMVERGGFVVQEYAQTLVYTSDSWKMVHLVLGLWLKADSSGFLLRRRSHAGVSVLEFDGVSGDTLSRSDSFNGNGFASGKLLWRPRKEDKSSNPDPDDPTTLKATTSAGHEFKVTFCLADPPAISYFCVDYPGISIQEVCTTEPRVVSSANDLVLLCFAFKTNPPSTDKNSHYLEYFVYKAAPGGKHTIRPVPRSPPAYRHSWHAAIVPREADNFLVVDLSLNGEDLGHYNLHIFWSETGEWSTKHVQLNESANVVPRDLPSQTDKVISLGVSTVGWVDLWRRILVCDLLQKDPVLCFLPLPKASYKVNRETKVWPVRDVTGSPDGLINFIEIEHCSKWAMFIHLRSFKTTAFLDFLDTICDSDIVEHHEMDSLKNEMKSVFDGWKIRTFSRSISWNYWRKGHTVHVDDISADPQHALLLPHLWDSRAQKCILRNLKTTPGFPAFSIDGGDIVYLMSKVDDKDAWMLFVDLGKKSLEVLKPYCASRATYLDEIFRNTFISCAFSKYLNTTSSPRHGFCFALFSILFNFYAN</sequence>
<reference evidence="1" key="1">
    <citation type="submission" date="2015-06" db="UniProtKB">
        <authorList>
            <consortium name="EnsemblPlants"/>
        </authorList>
    </citation>
    <scope>IDENTIFICATION</scope>
</reference>